<dbReference type="EMBL" id="CP019581">
    <property type="protein sequence ID" value="AZK92287.1"/>
    <property type="molecule type" value="Genomic_DNA"/>
</dbReference>
<evidence type="ECO:0000313" key="2">
    <source>
        <dbReference type="EMBL" id="GFO98359.1"/>
    </source>
</evidence>
<dbReference type="EMBL" id="BLYO01000023">
    <property type="protein sequence ID" value="GFO98359.1"/>
    <property type="molecule type" value="Genomic_DNA"/>
</dbReference>
<reference evidence="2" key="2">
    <citation type="submission" date="2020-07" db="EMBL/GenBank/DDBJ databases">
        <title>Draft genome sequence of Lactobacillus helveticus strain H-8.</title>
        <authorList>
            <person name="Endo A."/>
            <person name="Maeno S."/>
            <person name="Kido Y."/>
        </authorList>
    </citation>
    <scope>NUCLEOTIDE SEQUENCE</scope>
    <source>
        <strain evidence="2">H-8</strain>
    </source>
</reference>
<proteinExistence type="predicted"/>
<dbReference type="AlphaFoldDB" id="A0A0R2LXU5"/>
<evidence type="ECO:0000313" key="1">
    <source>
        <dbReference type="EMBL" id="AZK92287.1"/>
    </source>
</evidence>
<organism evidence="1 3">
    <name type="scientific">Lactobacillus helveticus</name>
    <name type="common">Lactobacillus suntoryeus</name>
    <dbReference type="NCBI Taxonomy" id="1587"/>
    <lineage>
        <taxon>Bacteria</taxon>
        <taxon>Bacillati</taxon>
        <taxon>Bacillota</taxon>
        <taxon>Bacilli</taxon>
        <taxon>Lactobacillales</taxon>
        <taxon>Lactobacillaceae</taxon>
        <taxon>Lactobacillus</taxon>
    </lineage>
</organism>
<protein>
    <submittedName>
        <fullName evidence="2">AbrB family transcriptional regulator</fullName>
    </submittedName>
</protein>
<dbReference type="Gene3D" id="2.10.260.10">
    <property type="match status" value="1"/>
</dbReference>
<dbReference type="Proteomes" id="UP000618094">
    <property type="component" value="Unassembled WGS sequence"/>
</dbReference>
<sequence>MKELKVRKIGNSLGSIFPKDWGVEDGAKLEYKVDQQHHKVIIDLNSTAVKHDRELIEKSFAEFDKKSLTEQDMQAKFGKYGWDNVSN</sequence>
<accession>A0A0R2LXU5</accession>
<dbReference type="RefSeq" id="WP_006351721.1">
    <property type="nucleotide sequence ID" value="NZ_BLYO01000023.1"/>
</dbReference>
<dbReference type="GeneID" id="99756069"/>
<dbReference type="Proteomes" id="UP000267945">
    <property type="component" value="Chromosome"/>
</dbReference>
<name>A0A0R2LXU5_LACHE</name>
<reference evidence="1 3" key="1">
    <citation type="submission" date="2017-02" db="EMBL/GenBank/DDBJ databases">
        <title>Complete genome sequence of Lactobacillus helveticus.</title>
        <authorList>
            <person name="Kim J.F."/>
            <person name="Chung Y."/>
            <person name="Kwak M."/>
        </authorList>
    </citation>
    <scope>NUCLEOTIDE SEQUENCE [LARGE SCALE GENOMIC DNA]</scope>
    <source>
        <strain evidence="1 3">LH5</strain>
    </source>
</reference>
<gene>
    <name evidence="1" type="ORF">LH5_02101</name>
    <name evidence="2" type="ORF">LHEH8_01150</name>
</gene>
<evidence type="ECO:0000313" key="3">
    <source>
        <dbReference type="Proteomes" id="UP000267945"/>
    </source>
</evidence>